<accession>A0A2M6W9Z3</accession>
<dbReference type="PANTHER" id="PTHR43591">
    <property type="entry name" value="METHYLTRANSFERASE"/>
    <property type="match status" value="1"/>
</dbReference>
<name>A0A2M6W9Z3_9BACT</name>
<reference evidence="3" key="1">
    <citation type="submission" date="2017-09" db="EMBL/GenBank/DDBJ databases">
        <title>Depth-based differentiation of microbial function through sediment-hosted aquifers and enrichment of novel symbionts in the deep terrestrial subsurface.</title>
        <authorList>
            <person name="Probst A.J."/>
            <person name="Ladd B."/>
            <person name="Jarett J.K."/>
            <person name="Geller-Mcgrath D.E."/>
            <person name="Sieber C.M.K."/>
            <person name="Emerson J.B."/>
            <person name="Anantharaman K."/>
            <person name="Thomas B.C."/>
            <person name="Malmstrom R."/>
            <person name="Stieglmeier M."/>
            <person name="Klingl A."/>
            <person name="Woyke T."/>
            <person name="Ryan C.M."/>
            <person name="Banfield J.F."/>
        </authorList>
    </citation>
    <scope>NUCLEOTIDE SEQUENCE [LARGE SCALE GENOMIC DNA]</scope>
</reference>
<proteinExistence type="predicted"/>
<evidence type="ECO:0000259" key="1">
    <source>
        <dbReference type="Pfam" id="PF08241"/>
    </source>
</evidence>
<dbReference type="PANTHER" id="PTHR43591:SF110">
    <property type="entry name" value="RHODANESE DOMAIN-CONTAINING PROTEIN"/>
    <property type="match status" value="1"/>
</dbReference>
<dbReference type="Gene3D" id="3.40.50.150">
    <property type="entry name" value="Vaccinia Virus protein VP39"/>
    <property type="match status" value="1"/>
</dbReference>
<dbReference type="InterPro" id="IPR013216">
    <property type="entry name" value="Methyltransf_11"/>
</dbReference>
<evidence type="ECO:0000313" key="2">
    <source>
        <dbReference type="EMBL" id="PIT89619.1"/>
    </source>
</evidence>
<dbReference type="GO" id="GO:0008757">
    <property type="term" value="F:S-adenosylmethionine-dependent methyltransferase activity"/>
    <property type="evidence" value="ECO:0007669"/>
    <property type="project" value="InterPro"/>
</dbReference>
<feature type="domain" description="Methyltransferase type 11" evidence="1">
    <location>
        <begin position="65"/>
        <end position="160"/>
    </location>
</feature>
<gene>
    <name evidence="2" type="ORF">COU23_02925</name>
</gene>
<dbReference type="CDD" id="cd02440">
    <property type="entry name" value="AdoMet_MTases"/>
    <property type="match status" value="1"/>
</dbReference>
<dbReference type="InterPro" id="IPR029063">
    <property type="entry name" value="SAM-dependent_MTases_sf"/>
</dbReference>
<dbReference type="EMBL" id="PFBP01000047">
    <property type="protein sequence ID" value="PIT89619.1"/>
    <property type="molecule type" value="Genomic_DNA"/>
</dbReference>
<evidence type="ECO:0000313" key="3">
    <source>
        <dbReference type="Proteomes" id="UP000231464"/>
    </source>
</evidence>
<dbReference type="Pfam" id="PF08241">
    <property type="entry name" value="Methyltransf_11"/>
    <property type="match status" value="1"/>
</dbReference>
<dbReference type="SUPFAM" id="SSF53335">
    <property type="entry name" value="S-adenosyl-L-methionine-dependent methyltransferases"/>
    <property type="match status" value="1"/>
</dbReference>
<comment type="caution">
    <text evidence="2">The sequence shown here is derived from an EMBL/GenBank/DDBJ whole genome shotgun (WGS) entry which is preliminary data.</text>
</comment>
<organism evidence="2 3">
    <name type="scientific">Candidatus Kuenenbacteria bacterium CG10_big_fil_rev_8_21_14_0_10_36_11</name>
    <dbReference type="NCBI Taxonomy" id="1974618"/>
    <lineage>
        <taxon>Bacteria</taxon>
        <taxon>Candidatus Kueneniibacteriota</taxon>
    </lineage>
</organism>
<sequence>MNNKLRIMKIKLISKKNLEKIIAADPTQRAYSTVNYYKPIIKYLYLQRIKDGLELLGKNKYKNLLDIGFGAGIILPELAKHTEKITGIDIHKNIETVKEIIKDKNLNNVELQQGDVLNLNFSTESFEAIWCLSTLEFILDYSRALQEMKRVAKNNATIIIGFPLTNKITDLAYKIIGFKNKEEHQNSQKELLPAIEKNFKIEKIKYFPRFLPKGLGMYCTLKVIKK</sequence>
<dbReference type="AlphaFoldDB" id="A0A2M6W9Z3"/>
<dbReference type="Proteomes" id="UP000231464">
    <property type="component" value="Unassembled WGS sequence"/>
</dbReference>
<protein>
    <recommendedName>
        <fullName evidence="1">Methyltransferase type 11 domain-containing protein</fullName>
    </recommendedName>
</protein>